<sequence>MNHALIHTPYPIEYPLSSEQEYLVQGRAFSSTSSLSTNLSSPLRHTARTSNVNPPLASPLTVPSHNGFGYAAQQSPLQDTT</sequence>
<proteinExistence type="predicted"/>
<reference evidence="2" key="1">
    <citation type="submission" date="2020-02" db="EMBL/GenBank/DDBJ databases">
        <authorList>
            <person name="Palmer J.M."/>
        </authorList>
    </citation>
    <scope>NUCLEOTIDE SEQUENCE</scope>
    <source>
        <strain evidence="2">EPUS1.4</strain>
        <tissue evidence="2">Thallus</tissue>
    </source>
</reference>
<keyword evidence="3" id="KW-1185">Reference proteome</keyword>
<evidence type="ECO:0000313" key="2">
    <source>
        <dbReference type="EMBL" id="KAF7511574.1"/>
    </source>
</evidence>
<dbReference type="Proteomes" id="UP000606974">
    <property type="component" value="Unassembled WGS sequence"/>
</dbReference>
<evidence type="ECO:0000313" key="3">
    <source>
        <dbReference type="Proteomes" id="UP000606974"/>
    </source>
</evidence>
<name>A0A8H7ANS9_9EURO</name>
<comment type="caution">
    <text evidence="2">The sequence shown here is derived from an EMBL/GenBank/DDBJ whole genome shotgun (WGS) entry which is preliminary data.</text>
</comment>
<dbReference type="EMBL" id="JAACFV010000019">
    <property type="protein sequence ID" value="KAF7511574.1"/>
    <property type="molecule type" value="Genomic_DNA"/>
</dbReference>
<accession>A0A8H7ANS9</accession>
<organism evidence="2 3">
    <name type="scientific">Endocarpon pusillum</name>
    <dbReference type="NCBI Taxonomy" id="364733"/>
    <lineage>
        <taxon>Eukaryota</taxon>
        <taxon>Fungi</taxon>
        <taxon>Dikarya</taxon>
        <taxon>Ascomycota</taxon>
        <taxon>Pezizomycotina</taxon>
        <taxon>Eurotiomycetes</taxon>
        <taxon>Chaetothyriomycetidae</taxon>
        <taxon>Verrucariales</taxon>
        <taxon>Verrucariaceae</taxon>
        <taxon>Endocarpon</taxon>
    </lineage>
</organism>
<feature type="compositionally biased region" description="Polar residues" evidence="1">
    <location>
        <begin position="72"/>
        <end position="81"/>
    </location>
</feature>
<protein>
    <submittedName>
        <fullName evidence="2">Uncharacterized protein</fullName>
    </submittedName>
</protein>
<gene>
    <name evidence="2" type="ORF">GJ744_004162</name>
</gene>
<dbReference type="AlphaFoldDB" id="A0A8H7ANS9"/>
<evidence type="ECO:0000256" key="1">
    <source>
        <dbReference type="SAM" id="MobiDB-lite"/>
    </source>
</evidence>
<feature type="region of interest" description="Disordered" evidence="1">
    <location>
        <begin position="33"/>
        <end position="81"/>
    </location>
</feature>